<dbReference type="eggNOG" id="COG0506">
    <property type="taxonomic scope" value="Bacteria"/>
</dbReference>
<dbReference type="RefSeq" id="WP_012647687.1">
    <property type="nucleotide sequence ID" value="NC_011979.1"/>
</dbReference>
<dbReference type="KEGG" id="geo:Geob_2608"/>
<dbReference type="eggNOG" id="COG1012">
    <property type="taxonomic scope" value="Bacteria"/>
</dbReference>
<dbReference type="UniPathway" id="UPA00261">
    <property type="reaction ID" value="UER00373"/>
</dbReference>
<dbReference type="Gene3D" id="3.20.20.220">
    <property type="match status" value="1"/>
</dbReference>
<dbReference type="InterPro" id="IPR002872">
    <property type="entry name" value="Proline_DH_dom"/>
</dbReference>
<dbReference type="GO" id="GO:0003842">
    <property type="term" value="F:L-glutamate gamma-semialdehyde dehydrogenase activity"/>
    <property type="evidence" value="ECO:0007669"/>
    <property type="project" value="UniProtKB-EC"/>
</dbReference>
<dbReference type="InterPro" id="IPR016163">
    <property type="entry name" value="Ald_DH_C"/>
</dbReference>
<dbReference type="SUPFAM" id="SSF51730">
    <property type="entry name" value="FAD-linked oxidoreductase"/>
    <property type="match status" value="1"/>
</dbReference>
<dbReference type="NCBIfam" id="NF002852">
    <property type="entry name" value="PRK03137.1"/>
    <property type="match status" value="1"/>
</dbReference>
<keyword evidence="4" id="KW-0520">NAD</keyword>
<feature type="active site" evidence="8">
    <location>
        <position position="791"/>
    </location>
</feature>
<reference evidence="12 13" key="1">
    <citation type="submission" date="2009-01" db="EMBL/GenBank/DDBJ databases">
        <title>Complete sequence of Geobacter sp. FRC-32.</title>
        <authorList>
            <consortium name="US DOE Joint Genome Institute"/>
            <person name="Lucas S."/>
            <person name="Copeland A."/>
            <person name="Lapidus A."/>
            <person name="Glavina del Rio T."/>
            <person name="Dalin E."/>
            <person name="Tice H."/>
            <person name="Bruce D."/>
            <person name="Goodwin L."/>
            <person name="Pitluck S."/>
            <person name="Saunders E."/>
            <person name="Brettin T."/>
            <person name="Detter J.C."/>
            <person name="Han C."/>
            <person name="Larimer F."/>
            <person name="Land M."/>
            <person name="Hauser L."/>
            <person name="Kyrpides N."/>
            <person name="Ovchinnikova G."/>
            <person name="Kostka J."/>
            <person name="Richardson P."/>
        </authorList>
    </citation>
    <scope>NUCLEOTIDE SEQUENCE [LARGE SCALE GENOMIC DNA]</scope>
    <source>
        <strain evidence="13">DSM 22248 / JCM 15807 / FRC-32</strain>
    </source>
</reference>
<dbReference type="OrthoDB" id="9762913at2"/>
<name>B9M0V5_GEODF</name>
<feature type="domain" description="Aldehyde dehydrogenase" evidence="9">
    <location>
        <begin position="523"/>
        <end position="980"/>
    </location>
</feature>
<evidence type="ECO:0000256" key="3">
    <source>
        <dbReference type="ARBA" id="ARBA00023002"/>
    </source>
</evidence>
<dbReference type="HOGENOM" id="CLU_005682_2_1_7"/>
<comment type="similarity">
    <text evidence="7">Belongs to the aldehyde dehydrogenase family. RocA subfamily.</text>
</comment>
<dbReference type="InterPro" id="IPR016160">
    <property type="entry name" value="Ald_DH_CS_CYS"/>
</dbReference>
<gene>
    <name evidence="12" type="primary">putA</name>
    <name evidence="12" type="ordered locus">Geob_2608</name>
</gene>
<dbReference type="GO" id="GO:0003700">
    <property type="term" value="F:DNA-binding transcription factor activity"/>
    <property type="evidence" value="ECO:0007669"/>
    <property type="project" value="InterPro"/>
</dbReference>
<evidence type="ECO:0000313" key="12">
    <source>
        <dbReference type="EMBL" id="ACM20958.1"/>
    </source>
</evidence>
<keyword evidence="3" id="KW-0560">Oxidoreductase</keyword>
<dbReference type="NCBIfam" id="TIGR01237">
    <property type="entry name" value="D1pyr5carbox2"/>
    <property type="match status" value="1"/>
</dbReference>
<dbReference type="PANTHER" id="PTHR42862">
    <property type="entry name" value="DELTA-1-PYRROLINE-5-CARBOXYLATE DEHYDROGENASE 1, ISOFORM A-RELATED"/>
    <property type="match status" value="1"/>
</dbReference>
<dbReference type="InterPro" id="IPR050485">
    <property type="entry name" value="Proline_metab_enzyme"/>
</dbReference>
<evidence type="ECO:0000256" key="7">
    <source>
        <dbReference type="ARBA" id="ARBA00061617"/>
    </source>
</evidence>
<evidence type="ECO:0000256" key="6">
    <source>
        <dbReference type="ARBA" id="ARBA00048142"/>
    </source>
</evidence>
<comment type="catalytic activity">
    <reaction evidence="6">
        <text>L-glutamate 5-semialdehyde + NAD(+) + H2O = L-glutamate + NADH + 2 H(+)</text>
        <dbReference type="Rhea" id="RHEA:30235"/>
        <dbReference type="ChEBI" id="CHEBI:15377"/>
        <dbReference type="ChEBI" id="CHEBI:15378"/>
        <dbReference type="ChEBI" id="CHEBI:29985"/>
        <dbReference type="ChEBI" id="CHEBI:57540"/>
        <dbReference type="ChEBI" id="CHEBI:57945"/>
        <dbReference type="ChEBI" id="CHEBI:58066"/>
        <dbReference type="EC" id="1.2.1.88"/>
    </reaction>
</comment>
<dbReference type="PIRSF" id="PIRSF000197">
    <property type="entry name" value="Bifunct_PutA"/>
    <property type="match status" value="1"/>
</dbReference>
<proteinExistence type="inferred from homology"/>
<dbReference type="GO" id="GO:0009898">
    <property type="term" value="C:cytoplasmic side of plasma membrane"/>
    <property type="evidence" value="ECO:0007669"/>
    <property type="project" value="TreeGrafter"/>
</dbReference>
<keyword evidence="13" id="KW-1185">Reference proteome</keyword>
<dbReference type="FunFam" id="3.40.309.10:FF:000005">
    <property type="entry name" value="1-pyrroline-5-carboxylate dehydrogenase 1"/>
    <property type="match status" value="1"/>
</dbReference>
<dbReference type="FunFam" id="3.40.605.10:FF:000045">
    <property type="entry name" value="1-pyrroline-5-carboxylate dehydrogenase 1"/>
    <property type="match status" value="1"/>
</dbReference>
<evidence type="ECO:0000256" key="2">
    <source>
        <dbReference type="ARBA" id="ARBA00012884"/>
    </source>
</evidence>
<evidence type="ECO:0000259" key="9">
    <source>
        <dbReference type="Pfam" id="PF00171"/>
    </source>
</evidence>
<evidence type="ECO:0000256" key="1">
    <source>
        <dbReference type="ARBA" id="ARBA00004786"/>
    </source>
</evidence>
<evidence type="ECO:0000259" key="11">
    <source>
        <dbReference type="Pfam" id="PF18083"/>
    </source>
</evidence>
<feature type="domain" description="Proline utilization A N-terminal" evidence="11">
    <location>
        <begin position="8"/>
        <end position="117"/>
    </location>
</feature>
<sequence>MADSELNRRIVSCGREMFAGIYGETPSLFDKGRWLGKLMAWSMSDEEFKTRLFRFVDVFPTLSTDRMVADHLEEYFDGAQPPVLALLRQAAGVFGPFGNFIQRKAVSTAIRKMAQQFIVGENTTEAISNIERLRHQGFAAVVDVLGEATLSEKEADAYVDQYLDLIGSIERAMGRWKPLGAGRTSGSMDWGHAPRINVSVKATALSCLASPMDYEGSVAAILRRLRLICRRVREVNGFLCLDMETYRYKEIILEVYRRLKLENPDYHHLGLVLQSYLRDTDHDLDNLVTWARENCLGISIRLVKGAYWDYEMIRSRQSGLPEPVWTMKAETDAAFERQARRIMENSDVCHFACASHNIRSISAVIELARELAVSDDRYEFQVLYGMAEPVRKAILNRTGRLRLYCPYGPMVPGMGYLVRRLLENTSNVSFLRQTFVDAAGAEKLLEDPLHVVERQRLAVQPRLREGAKSSGKVIPFSNEPVIDFTREEQRQAFREHIGQVRSRFGRKYPLFIGGQELETEDLLPSMNPSDPSEIVGWVCQAGTDEVAQAIGAARKSFETWRDITPEIRAEFLLKACTVVRRRIYELSALQVLEIGKQWDQAYADVTEAIDFLEYYAREMIRLGSPRSMGKVAGETNQYFYEPKGVAAVIAPWNFPLAISMGMVSAAIVTGNCVVFKPSGLTSIIGWQLVDIFREVGLPDGVFNFVPGRSGIMGDYLVDHPHVSLIAFTGSMEVGLRIIERAAKVQPGQEMVKKVICEMGGKNAIIIDDDADLDEAVPHVFNSAFGFQGQKCSACSRVIVLDGIYDKFVQRLTALAEAVPVGPVEDPANLIGAVAEENAQKRIMNYIEVGRQEGRLLYQGHVPEVGFFVPLTIIGDIRPEHRLAQEEIFGPLLAVMRARDFNEALVWANSTRYALTGGLFSRSPEHIAIATKRFRVGNLYLNRNCTGALVGRQPFGGFRLSGAGTKAGGPDYLLHFMDPRVVTENTMRRGFAPAGAGDGSSCRKR</sequence>
<dbReference type="PROSITE" id="PS00070">
    <property type="entry name" value="ALDEHYDE_DEHYDR_CYS"/>
    <property type="match status" value="1"/>
</dbReference>
<evidence type="ECO:0000259" key="10">
    <source>
        <dbReference type="Pfam" id="PF01619"/>
    </source>
</evidence>
<dbReference type="EC" id="1.2.1.88" evidence="2"/>
<feature type="domain" description="Proline dehydrogenase" evidence="10">
    <location>
        <begin position="127"/>
        <end position="433"/>
    </location>
</feature>
<dbReference type="PANTHER" id="PTHR42862:SF1">
    <property type="entry name" value="DELTA-1-PYRROLINE-5-CARBOXYLATE DEHYDROGENASE 2, ISOFORM A-RELATED"/>
    <property type="match status" value="1"/>
</dbReference>
<dbReference type="InterPro" id="IPR041514">
    <property type="entry name" value="PutA_N"/>
</dbReference>
<dbReference type="EMBL" id="CP001390">
    <property type="protein sequence ID" value="ACM20958.1"/>
    <property type="molecule type" value="Genomic_DNA"/>
</dbReference>
<dbReference type="InterPro" id="IPR015590">
    <property type="entry name" value="Aldehyde_DH_dom"/>
</dbReference>
<dbReference type="InterPro" id="IPR016162">
    <property type="entry name" value="Ald_DH_N"/>
</dbReference>
<dbReference type="InterPro" id="IPR029041">
    <property type="entry name" value="FAD-linked_oxidoreductase-like"/>
</dbReference>
<dbReference type="Pfam" id="PF01619">
    <property type="entry name" value="Pro_dh"/>
    <property type="match status" value="1"/>
</dbReference>
<comment type="pathway">
    <text evidence="1">Amino-acid degradation; L-proline degradation into L-glutamate; L-glutamate from L-proline: step 2/2.</text>
</comment>
<dbReference type="STRING" id="316067.Geob_2608"/>
<evidence type="ECO:0000256" key="8">
    <source>
        <dbReference type="PIRSR" id="PIRSR000197-1"/>
    </source>
</evidence>
<dbReference type="SUPFAM" id="SSF53720">
    <property type="entry name" value="ALDH-like"/>
    <property type="match status" value="1"/>
</dbReference>
<dbReference type="Pfam" id="PF00171">
    <property type="entry name" value="Aldedh"/>
    <property type="match status" value="1"/>
</dbReference>
<dbReference type="InterPro" id="IPR016161">
    <property type="entry name" value="Ald_DH/histidinol_DH"/>
</dbReference>
<dbReference type="Gene3D" id="3.40.605.10">
    <property type="entry name" value="Aldehyde Dehydrogenase, Chain A, domain 1"/>
    <property type="match status" value="1"/>
</dbReference>
<dbReference type="CDD" id="cd07124">
    <property type="entry name" value="ALDH_PutA-P5CDH-RocA"/>
    <property type="match status" value="1"/>
</dbReference>
<dbReference type="InterPro" id="IPR025703">
    <property type="entry name" value="Bifunct_PutA"/>
</dbReference>
<feature type="active site" evidence="8">
    <location>
        <position position="757"/>
    </location>
</feature>
<dbReference type="InterPro" id="IPR005932">
    <property type="entry name" value="RocA"/>
</dbReference>
<organism evidence="12 13">
    <name type="scientific">Geotalea daltonii (strain DSM 22248 / JCM 15807 / FRC-32)</name>
    <name type="common">Geobacter daltonii</name>
    <dbReference type="NCBI Taxonomy" id="316067"/>
    <lineage>
        <taxon>Bacteria</taxon>
        <taxon>Pseudomonadati</taxon>
        <taxon>Thermodesulfobacteriota</taxon>
        <taxon>Desulfuromonadia</taxon>
        <taxon>Geobacterales</taxon>
        <taxon>Geobacteraceae</taxon>
        <taxon>Geotalea</taxon>
    </lineage>
</organism>
<dbReference type="Pfam" id="PF18083">
    <property type="entry name" value="PutA_N"/>
    <property type="match status" value="1"/>
</dbReference>
<accession>B9M0V5</accession>
<dbReference type="Gene3D" id="3.40.309.10">
    <property type="entry name" value="Aldehyde Dehydrogenase, Chain A, domain 2"/>
    <property type="match status" value="1"/>
</dbReference>
<dbReference type="GO" id="GO:0004657">
    <property type="term" value="F:proline dehydrogenase activity"/>
    <property type="evidence" value="ECO:0007669"/>
    <property type="project" value="InterPro"/>
</dbReference>
<dbReference type="Proteomes" id="UP000007721">
    <property type="component" value="Chromosome"/>
</dbReference>
<protein>
    <recommendedName>
        <fullName evidence="5">L-glutamate gamma-semialdehyde dehydrogenase</fullName>
        <ecNumber evidence="2">1.2.1.88</ecNumber>
    </recommendedName>
    <alternativeName>
        <fullName evidence="5">L-glutamate gamma-semialdehyde dehydrogenase</fullName>
    </alternativeName>
</protein>
<dbReference type="GO" id="GO:0010133">
    <property type="term" value="P:L-proline catabolic process to L-glutamate"/>
    <property type="evidence" value="ECO:0007669"/>
    <property type="project" value="UniProtKB-UniPathway"/>
</dbReference>
<evidence type="ECO:0000256" key="4">
    <source>
        <dbReference type="ARBA" id="ARBA00023027"/>
    </source>
</evidence>
<evidence type="ECO:0000256" key="5">
    <source>
        <dbReference type="ARBA" id="ARBA00032259"/>
    </source>
</evidence>
<dbReference type="AlphaFoldDB" id="B9M0V5"/>
<evidence type="ECO:0000313" key="13">
    <source>
        <dbReference type="Proteomes" id="UP000007721"/>
    </source>
</evidence>